<protein>
    <submittedName>
        <fullName evidence="1">Uncharacterized protein DUF326</fullName>
    </submittedName>
</protein>
<dbReference type="RefSeq" id="WP_221640194.1">
    <property type="nucleotide sequence ID" value="NZ_VFOZ01000001.1"/>
</dbReference>
<dbReference type="CDD" id="cd08026">
    <property type="entry name" value="DUF326"/>
    <property type="match status" value="1"/>
</dbReference>
<evidence type="ECO:0000313" key="1">
    <source>
        <dbReference type="EMBL" id="TQL99770.1"/>
    </source>
</evidence>
<name>A0A543CRZ7_9ACTN</name>
<evidence type="ECO:0000313" key="2">
    <source>
        <dbReference type="Proteomes" id="UP000316096"/>
    </source>
</evidence>
<keyword evidence="2" id="KW-1185">Reference proteome</keyword>
<dbReference type="InterPro" id="IPR005560">
    <property type="entry name" value="Csp_YhjQ"/>
</dbReference>
<reference evidence="1 2" key="1">
    <citation type="submission" date="2019-06" db="EMBL/GenBank/DDBJ databases">
        <title>Sequencing the genomes of 1000 actinobacteria strains.</title>
        <authorList>
            <person name="Klenk H.-P."/>
        </authorList>
    </citation>
    <scope>NUCLEOTIDE SEQUENCE [LARGE SCALE GENOMIC DNA]</scope>
    <source>
        <strain evidence="1 2">DSM 102200</strain>
    </source>
</reference>
<dbReference type="Pfam" id="PF03860">
    <property type="entry name" value="Csp"/>
    <property type="match status" value="1"/>
</dbReference>
<gene>
    <name evidence="1" type="ORF">FB559_5469</name>
</gene>
<sequence length="118" mass="12749">MNYGGKINADMQKTIDACIESYGCCEQTITHCLQQGNQYADMAMMGPLMDCVDVARTCADMVMRQSPHAVEIAAICARVAEMCAEACMTMNSDPVMKRCAGICRTCAEACRSMAGVRA</sequence>
<organism evidence="1 2">
    <name type="scientific">Actinoallomurus bryophytorum</name>
    <dbReference type="NCBI Taxonomy" id="1490222"/>
    <lineage>
        <taxon>Bacteria</taxon>
        <taxon>Bacillati</taxon>
        <taxon>Actinomycetota</taxon>
        <taxon>Actinomycetes</taxon>
        <taxon>Streptosporangiales</taxon>
        <taxon>Thermomonosporaceae</taxon>
        <taxon>Actinoallomurus</taxon>
    </lineage>
</organism>
<dbReference type="AlphaFoldDB" id="A0A543CRZ7"/>
<dbReference type="PANTHER" id="PTHR37310">
    <property type="entry name" value="CYTOPLASMIC PROTEIN-RELATED"/>
    <property type="match status" value="1"/>
</dbReference>
<proteinExistence type="predicted"/>
<comment type="caution">
    <text evidence="1">The sequence shown here is derived from an EMBL/GenBank/DDBJ whole genome shotgun (WGS) entry which is preliminary data.</text>
</comment>
<accession>A0A543CRZ7</accession>
<dbReference type="EMBL" id="VFOZ01000001">
    <property type="protein sequence ID" value="TQL99770.1"/>
    <property type="molecule type" value="Genomic_DNA"/>
</dbReference>
<dbReference type="PANTHER" id="PTHR37310:SF1">
    <property type="entry name" value="CYTOPLASMIC PROTEIN"/>
    <property type="match status" value="1"/>
</dbReference>
<dbReference type="Gene3D" id="1.20.1270.360">
    <property type="match status" value="1"/>
</dbReference>
<dbReference type="InterPro" id="IPR044543">
    <property type="entry name" value="YHJQ-like"/>
</dbReference>
<dbReference type="Proteomes" id="UP000316096">
    <property type="component" value="Unassembled WGS sequence"/>
</dbReference>